<dbReference type="AlphaFoldDB" id="A0A553PAX0"/>
<keyword evidence="1" id="KW-1133">Transmembrane helix</keyword>
<evidence type="ECO:0000256" key="1">
    <source>
        <dbReference type="SAM" id="Phobius"/>
    </source>
</evidence>
<feature type="transmembrane region" description="Helical" evidence="1">
    <location>
        <begin position="21"/>
        <end position="43"/>
    </location>
</feature>
<protein>
    <submittedName>
        <fullName evidence="2">Uncharacterized protein</fullName>
    </submittedName>
</protein>
<accession>A0A553PAX0</accession>
<gene>
    <name evidence="2" type="ORF">TCAL_04531</name>
</gene>
<sequence length="275" mass="31568">MTSEKKYLGSEYTQVTAMPKIKGTVLLTYIITAPVVLGVYNFVDFNLPTMPTIVDRVVFMTRWQFLTILTFLHMLQFALHKRGTVAWNPMNPATVKFVEVENRVLTNSVEQLILFLGTTIILTTYLKENQMALIPILIITWCFGRLLFGYGTIAIFIAVILGIYNFVDFNLPAMPTMVDRVVFMTRWHFLTVLTFLHMLQFVLYKRGTVAWNPMNPTTAHLVEVENRVLTNSVEQLILFVGTTTILTTYLEESRMALIPILIITWCFGRLLFGYG</sequence>
<proteinExistence type="predicted"/>
<keyword evidence="1" id="KW-0472">Membrane</keyword>
<dbReference type="PANTHER" id="PTHR31004:SF1">
    <property type="entry name" value="TRANSMEMBRANE PROTEIN 79"/>
    <property type="match status" value="1"/>
</dbReference>
<organism evidence="2 3">
    <name type="scientific">Tigriopus californicus</name>
    <name type="common">Marine copepod</name>
    <dbReference type="NCBI Taxonomy" id="6832"/>
    <lineage>
        <taxon>Eukaryota</taxon>
        <taxon>Metazoa</taxon>
        <taxon>Ecdysozoa</taxon>
        <taxon>Arthropoda</taxon>
        <taxon>Crustacea</taxon>
        <taxon>Multicrustacea</taxon>
        <taxon>Hexanauplia</taxon>
        <taxon>Copepoda</taxon>
        <taxon>Harpacticoida</taxon>
        <taxon>Harpacticidae</taxon>
        <taxon>Tigriopus</taxon>
    </lineage>
</organism>
<evidence type="ECO:0000313" key="3">
    <source>
        <dbReference type="Proteomes" id="UP000318571"/>
    </source>
</evidence>
<dbReference type="GO" id="GO:0045055">
    <property type="term" value="P:regulated exocytosis"/>
    <property type="evidence" value="ECO:0007669"/>
    <property type="project" value="TreeGrafter"/>
</dbReference>
<dbReference type="PANTHER" id="PTHR31004">
    <property type="entry name" value="TRANSMEMBRANE PROTEIN 79"/>
    <property type="match status" value="1"/>
</dbReference>
<keyword evidence="3" id="KW-1185">Reference proteome</keyword>
<evidence type="ECO:0000313" key="2">
    <source>
        <dbReference type="EMBL" id="TRY74827.1"/>
    </source>
</evidence>
<dbReference type="EMBL" id="VCGU01000005">
    <property type="protein sequence ID" value="TRY74827.1"/>
    <property type="molecule type" value="Genomic_DNA"/>
</dbReference>
<feature type="transmembrane region" description="Helical" evidence="1">
    <location>
        <begin position="255"/>
        <end position="274"/>
    </location>
</feature>
<dbReference type="GO" id="GO:0005765">
    <property type="term" value="C:lysosomal membrane"/>
    <property type="evidence" value="ECO:0007669"/>
    <property type="project" value="TreeGrafter"/>
</dbReference>
<dbReference type="Proteomes" id="UP000318571">
    <property type="component" value="Chromosome 2"/>
</dbReference>
<feature type="transmembrane region" description="Helical" evidence="1">
    <location>
        <begin position="147"/>
        <end position="167"/>
    </location>
</feature>
<feature type="transmembrane region" description="Helical" evidence="1">
    <location>
        <begin position="63"/>
        <end position="80"/>
    </location>
</feature>
<reference evidence="2 3" key="1">
    <citation type="journal article" date="2018" name="Nat. Ecol. Evol.">
        <title>Genomic signatures of mitonuclear coevolution across populations of Tigriopus californicus.</title>
        <authorList>
            <person name="Barreto F.S."/>
            <person name="Watson E.T."/>
            <person name="Lima T.G."/>
            <person name="Willett C.S."/>
            <person name="Edmands S."/>
            <person name="Li W."/>
            <person name="Burton R.S."/>
        </authorList>
    </citation>
    <scope>NUCLEOTIDE SEQUENCE [LARGE SCALE GENOMIC DNA]</scope>
    <source>
        <strain evidence="2 3">San Diego</strain>
    </source>
</reference>
<comment type="caution">
    <text evidence="2">The sequence shown here is derived from an EMBL/GenBank/DDBJ whole genome shotgun (WGS) entry which is preliminary data.</text>
</comment>
<name>A0A553PAX0_TIGCA</name>
<feature type="transmembrane region" description="Helical" evidence="1">
    <location>
        <begin position="187"/>
        <end position="204"/>
    </location>
</feature>
<keyword evidence="1" id="KW-0812">Transmembrane</keyword>
<dbReference type="GO" id="GO:0032588">
    <property type="term" value="C:trans-Golgi network membrane"/>
    <property type="evidence" value="ECO:0007669"/>
    <property type="project" value="TreeGrafter"/>
</dbReference>